<comment type="caution">
    <text evidence="6">The sequence shown here is derived from an EMBL/GenBank/DDBJ whole genome shotgun (WGS) entry which is preliminary data.</text>
</comment>
<organism evidence="6 7">
    <name type="scientific">Trichomonascus ciferrii</name>
    <dbReference type="NCBI Taxonomy" id="44093"/>
    <lineage>
        <taxon>Eukaryota</taxon>
        <taxon>Fungi</taxon>
        <taxon>Dikarya</taxon>
        <taxon>Ascomycota</taxon>
        <taxon>Saccharomycotina</taxon>
        <taxon>Dipodascomycetes</taxon>
        <taxon>Dipodascales</taxon>
        <taxon>Trichomonascaceae</taxon>
        <taxon>Trichomonascus</taxon>
        <taxon>Trichomonascus ciferrii complex</taxon>
    </lineage>
</organism>
<evidence type="ECO:0000256" key="2">
    <source>
        <dbReference type="ARBA" id="ARBA00022554"/>
    </source>
</evidence>
<dbReference type="Gene3D" id="1.20.5.110">
    <property type="match status" value="1"/>
</dbReference>
<keyword evidence="3" id="KW-0175">Coiled coil</keyword>
<dbReference type="GO" id="GO:0000329">
    <property type="term" value="C:fungal-type vacuole membrane"/>
    <property type="evidence" value="ECO:0007669"/>
    <property type="project" value="UniProtKB-ARBA"/>
</dbReference>
<dbReference type="CDD" id="cd15858">
    <property type="entry name" value="SNARE_VAM7"/>
    <property type="match status" value="1"/>
</dbReference>
<evidence type="ECO:0000256" key="1">
    <source>
        <dbReference type="ARBA" id="ARBA00004116"/>
    </source>
</evidence>
<dbReference type="GO" id="GO:0097576">
    <property type="term" value="P:vacuole fusion"/>
    <property type="evidence" value="ECO:0007669"/>
    <property type="project" value="UniProtKB-ARBA"/>
</dbReference>
<dbReference type="VEuPathDB" id="FungiDB:TRICI_003111"/>
<dbReference type="SUPFAM" id="SSF58038">
    <property type="entry name" value="SNARE fusion complex"/>
    <property type="match status" value="1"/>
</dbReference>
<protein>
    <recommendedName>
        <fullName evidence="5">t-SNARE coiled-coil homology domain-containing protein</fullName>
    </recommendedName>
</protein>
<evidence type="ECO:0000256" key="4">
    <source>
        <dbReference type="ARBA" id="ARBA00054927"/>
    </source>
</evidence>
<dbReference type="FunFam" id="1.20.5.110:FF:000058">
    <property type="entry name" value="VAM7p Vacuolar SNARE protein"/>
    <property type="match status" value="1"/>
</dbReference>
<sequence>MLGGGKGMSDEHFGVDSRAKDFIHRASQAGGAGADERKYTVMAGAKLKELENHLVGNHGLGDGEYRRRKDLLHQLSRSLLSINKDSATADARPAQQAAGTATASLFNTKRVLGGGGGAETDRTRDLNNAELMLQQKDDMSEQDQVIQMLRSTIQRQRELGEQINEEIVGQNQLLDELDADTHQFSSRLNQAKKRVSKFT</sequence>
<dbReference type="Proteomes" id="UP000761534">
    <property type="component" value="Unassembled WGS sequence"/>
</dbReference>
<keyword evidence="2" id="KW-0926">Vacuole</keyword>
<evidence type="ECO:0000313" key="6">
    <source>
        <dbReference type="EMBL" id="KAA8913803.1"/>
    </source>
</evidence>
<accession>A0A642V512</accession>
<dbReference type="GO" id="GO:0016192">
    <property type="term" value="P:vesicle-mediated transport"/>
    <property type="evidence" value="ECO:0007669"/>
    <property type="project" value="UniProtKB-ARBA"/>
</dbReference>
<dbReference type="OrthoDB" id="428895at2759"/>
<proteinExistence type="predicted"/>
<feature type="domain" description="T-SNARE coiled-coil homology" evidence="5">
    <location>
        <begin position="136"/>
        <end position="198"/>
    </location>
</feature>
<reference evidence="6" key="1">
    <citation type="journal article" date="2019" name="G3 (Bethesda)">
        <title>Genome Assemblies of Two Rare Opportunistic Yeast Pathogens: Diutina rugosa (syn. Candida rugosa) and Trichomonascus ciferrii (syn. Candida ciferrii).</title>
        <authorList>
            <person name="Mixao V."/>
            <person name="Saus E."/>
            <person name="Hansen A.P."/>
            <person name="Lass-Florl C."/>
            <person name="Gabaldon T."/>
        </authorList>
    </citation>
    <scope>NUCLEOTIDE SEQUENCE</scope>
    <source>
        <strain evidence="6">CBS 4856</strain>
    </source>
</reference>
<keyword evidence="7" id="KW-1185">Reference proteome</keyword>
<dbReference type="GO" id="GO:0007034">
    <property type="term" value="P:vacuolar transport"/>
    <property type="evidence" value="ECO:0007669"/>
    <property type="project" value="UniProtKB-ARBA"/>
</dbReference>
<dbReference type="PROSITE" id="PS50192">
    <property type="entry name" value="T_SNARE"/>
    <property type="match status" value="1"/>
</dbReference>
<name>A0A642V512_9ASCO</name>
<evidence type="ECO:0000256" key="3">
    <source>
        <dbReference type="ARBA" id="ARBA00023054"/>
    </source>
</evidence>
<comment type="function">
    <text evidence="4">Essential for proper morphogenesis of the vacuole. May exist as structural reinforcement on the surface of the vacuolar membrane and be required for maintenance against rupture by osmotic pressure.</text>
</comment>
<dbReference type="EMBL" id="SWFS01000220">
    <property type="protein sequence ID" value="KAA8913803.1"/>
    <property type="molecule type" value="Genomic_DNA"/>
</dbReference>
<comment type="subcellular location">
    <subcellularLocation>
        <location evidence="1">Vacuole</location>
    </subcellularLocation>
</comment>
<dbReference type="SMART" id="SM00397">
    <property type="entry name" value="t_SNARE"/>
    <property type="match status" value="1"/>
</dbReference>
<gene>
    <name evidence="6" type="ORF">TRICI_003111</name>
</gene>
<evidence type="ECO:0000313" key="7">
    <source>
        <dbReference type="Proteomes" id="UP000761534"/>
    </source>
</evidence>
<dbReference type="AlphaFoldDB" id="A0A642V512"/>
<dbReference type="InterPro" id="IPR000727">
    <property type="entry name" value="T_SNARE_dom"/>
</dbReference>
<evidence type="ECO:0000259" key="5">
    <source>
        <dbReference type="PROSITE" id="PS50192"/>
    </source>
</evidence>